<keyword evidence="6 7" id="KW-0269">Exonuclease</keyword>
<dbReference type="Gene3D" id="3.60.21.10">
    <property type="match status" value="1"/>
</dbReference>
<dbReference type="InterPro" id="IPR004843">
    <property type="entry name" value="Calcineurin-like_PHP"/>
</dbReference>
<dbReference type="NCBIfam" id="TIGR00619">
    <property type="entry name" value="sbcd"/>
    <property type="match status" value="1"/>
</dbReference>
<dbReference type="PANTHER" id="PTHR30337">
    <property type="entry name" value="COMPONENT OF ATP-DEPENDENT DSDNA EXONUCLEASE"/>
    <property type="match status" value="1"/>
</dbReference>
<accession>A0A2Y9BHD7</accession>
<evidence type="ECO:0000256" key="6">
    <source>
        <dbReference type="ARBA" id="ARBA00022839"/>
    </source>
</evidence>
<dbReference type="EMBL" id="QGDL01000010">
    <property type="protein sequence ID" value="PWJ27840.1"/>
    <property type="molecule type" value="Genomic_DNA"/>
</dbReference>
<dbReference type="AlphaFoldDB" id="A0A2Y9BHD7"/>
<dbReference type="CDD" id="cd00840">
    <property type="entry name" value="MPP_Mre11_N"/>
    <property type="match status" value="1"/>
</dbReference>
<evidence type="ECO:0000313" key="11">
    <source>
        <dbReference type="Proteomes" id="UP000245845"/>
    </source>
</evidence>
<name>A0A2Y9BHD7_9FIRM</name>
<dbReference type="InterPro" id="IPR029052">
    <property type="entry name" value="Metallo-depent_PP-like"/>
</dbReference>
<comment type="subunit">
    <text evidence="2 7">Heterodimer of SbcC and SbcD.</text>
</comment>
<feature type="domain" description="Nuclease SbcCD subunit D C-terminal" evidence="9">
    <location>
        <begin position="275"/>
        <end position="362"/>
    </location>
</feature>
<dbReference type="Proteomes" id="UP000245845">
    <property type="component" value="Unassembled WGS sequence"/>
</dbReference>
<evidence type="ECO:0000256" key="4">
    <source>
        <dbReference type="ARBA" id="ARBA00022722"/>
    </source>
</evidence>
<evidence type="ECO:0000256" key="3">
    <source>
        <dbReference type="ARBA" id="ARBA00013365"/>
    </source>
</evidence>
<keyword evidence="7" id="KW-0235">DNA replication</keyword>
<keyword evidence="7" id="KW-0255">Endonuclease</keyword>
<reference evidence="10 11" key="1">
    <citation type="submission" date="2018-05" db="EMBL/GenBank/DDBJ databases">
        <title>The Hungate 1000. A catalogue of reference genomes from the rumen microbiome.</title>
        <authorList>
            <person name="Kelly W."/>
        </authorList>
    </citation>
    <scope>NUCLEOTIDE SEQUENCE [LARGE SCALE GENOMIC DNA]</scope>
    <source>
        <strain evidence="10 11">NLAE-zl-C242</strain>
    </source>
</reference>
<dbReference type="InterPro" id="IPR041796">
    <property type="entry name" value="Mre11_N"/>
</dbReference>
<organism evidence="10 11">
    <name type="scientific">Faecalicatena orotica</name>
    <dbReference type="NCBI Taxonomy" id="1544"/>
    <lineage>
        <taxon>Bacteria</taxon>
        <taxon>Bacillati</taxon>
        <taxon>Bacillota</taxon>
        <taxon>Clostridia</taxon>
        <taxon>Lachnospirales</taxon>
        <taxon>Lachnospiraceae</taxon>
        <taxon>Faecalicatena</taxon>
    </lineage>
</organism>
<evidence type="ECO:0000256" key="2">
    <source>
        <dbReference type="ARBA" id="ARBA00011322"/>
    </source>
</evidence>
<dbReference type="GO" id="GO:0006260">
    <property type="term" value="P:DNA replication"/>
    <property type="evidence" value="ECO:0007669"/>
    <property type="project" value="UniProtKB-KW"/>
</dbReference>
<comment type="similarity">
    <text evidence="1 7">Belongs to the SbcD family.</text>
</comment>
<dbReference type="Pfam" id="PF12320">
    <property type="entry name" value="SbcD_C"/>
    <property type="match status" value="1"/>
</dbReference>
<evidence type="ECO:0000256" key="5">
    <source>
        <dbReference type="ARBA" id="ARBA00022801"/>
    </source>
</evidence>
<proteinExistence type="inferred from homology"/>
<protein>
    <recommendedName>
        <fullName evidence="3 7">Nuclease SbcCD subunit D</fullName>
    </recommendedName>
</protein>
<evidence type="ECO:0000259" key="8">
    <source>
        <dbReference type="Pfam" id="PF00149"/>
    </source>
</evidence>
<dbReference type="OrthoDB" id="9773856at2"/>
<keyword evidence="5 7" id="KW-0378">Hydrolase</keyword>
<evidence type="ECO:0000259" key="9">
    <source>
        <dbReference type="Pfam" id="PF12320"/>
    </source>
</evidence>
<comment type="function">
    <text evidence="7">SbcCD cleaves DNA hairpin structures. These structures can inhibit DNA replication and are intermediates in certain DNA recombination reactions. The complex acts as a 3'-&gt;5' double strand exonuclease that can open hairpins. It also has a 5' single-strand endonuclease activity.</text>
</comment>
<dbReference type="InterPro" id="IPR026843">
    <property type="entry name" value="SbcD_C"/>
</dbReference>
<feature type="domain" description="Calcineurin-like phosphoesterase" evidence="8">
    <location>
        <begin position="1"/>
        <end position="99"/>
    </location>
</feature>
<dbReference type="GO" id="GO:0004519">
    <property type="term" value="F:endonuclease activity"/>
    <property type="evidence" value="ECO:0007669"/>
    <property type="project" value="UniProtKB-KW"/>
</dbReference>
<evidence type="ECO:0000313" key="10">
    <source>
        <dbReference type="EMBL" id="PWJ27840.1"/>
    </source>
</evidence>
<dbReference type="InterPro" id="IPR004593">
    <property type="entry name" value="SbcD"/>
</dbReference>
<dbReference type="RefSeq" id="WP_109732208.1">
    <property type="nucleotide sequence ID" value="NZ_BAAACK010000029.1"/>
</dbReference>
<dbReference type="SUPFAM" id="SSF56300">
    <property type="entry name" value="Metallo-dependent phosphatases"/>
    <property type="match status" value="1"/>
</dbReference>
<sequence length="386" mass="43541">MKFFHLSDLHIGKQLHHYSLIEDQAHILSEVTGRVKELAPDAVVIAGDIYDKSVPSAEAVSLFDEFLTALAEIRPAVKVLIISGNHDSAQRLDYAGRILRRQNIYIAGSVPSGKDEYLKKVTLLDEFGEVDFYLLPFLKPGYVRGVFADEEDVPETYSDAVRRILGREEIDTEKRNVLISHQFYTGNGNAPDTCDSEMFSVGGIDNVDISPLLPFEYVALGHLHGAQQVQVPSVRYCGTLLKYSVSEAAHTKSLHVVKLGAKGVAPEVEQIPLHPLRDVRRVRGELKEIVEHASPDNRDDYISVTLTDETDPYRPKEQLEKVYSHILEIRIDNTRTRKRLEDFHDEAVIADPLTIFSDFYQEIQGRALSEEERGYLESVLEKVKGE</sequence>
<evidence type="ECO:0000256" key="7">
    <source>
        <dbReference type="RuleBase" id="RU363069"/>
    </source>
</evidence>
<dbReference type="Pfam" id="PF00149">
    <property type="entry name" value="Metallophos"/>
    <property type="match status" value="1"/>
</dbReference>
<gene>
    <name evidence="7" type="primary">sbcD</name>
    <name evidence="10" type="ORF">A8806_11013</name>
</gene>
<keyword evidence="11" id="KW-1185">Reference proteome</keyword>
<dbReference type="GO" id="GO:0006310">
    <property type="term" value="P:DNA recombination"/>
    <property type="evidence" value="ECO:0007669"/>
    <property type="project" value="UniProtKB-KW"/>
</dbReference>
<keyword evidence="4 7" id="KW-0540">Nuclease</keyword>
<dbReference type="GO" id="GO:0008408">
    <property type="term" value="F:3'-5' exonuclease activity"/>
    <property type="evidence" value="ECO:0007669"/>
    <property type="project" value="InterPro"/>
</dbReference>
<comment type="caution">
    <text evidence="10">The sequence shown here is derived from an EMBL/GenBank/DDBJ whole genome shotgun (WGS) entry which is preliminary data.</text>
</comment>
<dbReference type="PANTHER" id="PTHR30337:SF0">
    <property type="entry name" value="NUCLEASE SBCCD SUBUNIT D"/>
    <property type="match status" value="1"/>
</dbReference>
<keyword evidence="7" id="KW-0233">DNA recombination</keyword>
<evidence type="ECO:0000256" key="1">
    <source>
        <dbReference type="ARBA" id="ARBA00010555"/>
    </source>
</evidence>
<dbReference type="InterPro" id="IPR050535">
    <property type="entry name" value="DNA_Repair-Maintenance_Comp"/>
</dbReference>